<dbReference type="GO" id="GO:0050660">
    <property type="term" value="F:flavin adenine dinucleotide binding"/>
    <property type="evidence" value="ECO:0007669"/>
    <property type="project" value="TreeGrafter"/>
</dbReference>
<sequence>MEYDTFTRHKLPVIGVIGNDACWTQIAREQIPMFNSNVAVDLSRTRYDDVAVALGGWGTIVSAENVQNTEELLDEALRQSQQGRSALLNVLIGKTDFREGSISV</sequence>
<comment type="similarity">
    <text evidence="2">Belongs to the TPP enzyme family.</text>
</comment>
<dbReference type="Pfam" id="PF02775">
    <property type="entry name" value="TPP_enzyme_C"/>
    <property type="match status" value="1"/>
</dbReference>
<dbReference type="AlphaFoldDB" id="A0A3P6SS40"/>
<dbReference type="SUPFAM" id="SSF52518">
    <property type="entry name" value="Thiamin diphosphate-binding fold (THDP-binding)"/>
    <property type="match status" value="1"/>
</dbReference>
<dbReference type="GO" id="GO:0009097">
    <property type="term" value="P:isoleucine biosynthetic process"/>
    <property type="evidence" value="ECO:0007669"/>
    <property type="project" value="TreeGrafter"/>
</dbReference>
<evidence type="ECO:0000256" key="1">
    <source>
        <dbReference type="ARBA" id="ARBA00001964"/>
    </source>
</evidence>
<dbReference type="Proteomes" id="UP000271889">
    <property type="component" value="Unassembled WGS sequence"/>
</dbReference>
<dbReference type="InterPro" id="IPR029061">
    <property type="entry name" value="THDP-binding"/>
</dbReference>
<reference evidence="4 5" key="1">
    <citation type="submission" date="2018-11" db="EMBL/GenBank/DDBJ databases">
        <authorList>
            <consortium name="Pathogen Informatics"/>
        </authorList>
    </citation>
    <scope>NUCLEOTIDE SEQUENCE [LARGE SCALE GENOMIC DNA]</scope>
</reference>
<feature type="domain" description="Thiamine pyrophosphate enzyme TPP-binding" evidence="3">
    <location>
        <begin position="2"/>
        <end position="89"/>
    </location>
</feature>
<dbReference type="GO" id="GO:0030976">
    <property type="term" value="F:thiamine pyrophosphate binding"/>
    <property type="evidence" value="ECO:0007669"/>
    <property type="project" value="InterPro"/>
</dbReference>
<evidence type="ECO:0000259" key="3">
    <source>
        <dbReference type="Pfam" id="PF02775"/>
    </source>
</evidence>
<dbReference type="PANTHER" id="PTHR18968">
    <property type="entry name" value="THIAMINE PYROPHOSPHATE ENZYMES"/>
    <property type="match status" value="1"/>
</dbReference>
<dbReference type="GO" id="GO:0009099">
    <property type="term" value="P:L-valine biosynthetic process"/>
    <property type="evidence" value="ECO:0007669"/>
    <property type="project" value="TreeGrafter"/>
</dbReference>
<dbReference type="Gene3D" id="3.40.50.970">
    <property type="match status" value="1"/>
</dbReference>
<dbReference type="GO" id="GO:0003984">
    <property type="term" value="F:acetolactate synthase activity"/>
    <property type="evidence" value="ECO:0007669"/>
    <property type="project" value="TreeGrafter"/>
</dbReference>
<dbReference type="EMBL" id="UYRV01025671">
    <property type="protein sequence ID" value="VDK77906.1"/>
    <property type="molecule type" value="Genomic_DNA"/>
</dbReference>
<evidence type="ECO:0000256" key="2">
    <source>
        <dbReference type="ARBA" id="ARBA00007812"/>
    </source>
</evidence>
<evidence type="ECO:0000313" key="5">
    <source>
        <dbReference type="Proteomes" id="UP000271889"/>
    </source>
</evidence>
<dbReference type="GO" id="GO:0005948">
    <property type="term" value="C:acetolactate synthase complex"/>
    <property type="evidence" value="ECO:0007669"/>
    <property type="project" value="TreeGrafter"/>
</dbReference>
<evidence type="ECO:0000313" key="4">
    <source>
        <dbReference type="EMBL" id="VDK77906.1"/>
    </source>
</evidence>
<dbReference type="PANTHER" id="PTHR18968:SF166">
    <property type="entry name" value="2-HYDROXYACYL-COA LYASE 2"/>
    <property type="match status" value="1"/>
</dbReference>
<name>A0A3P6SS40_CYLGO</name>
<dbReference type="OrthoDB" id="16262at2759"/>
<accession>A0A3P6SS40</accession>
<protein>
    <recommendedName>
        <fullName evidence="3">Thiamine pyrophosphate enzyme TPP-binding domain-containing protein</fullName>
    </recommendedName>
</protein>
<dbReference type="InterPro" id="IPR045229">
    <property type="entry name" value="TPP_enz"/>
</dbReference>
<keyword evidence="5" id="KW-1185">Reference proteome</keyword>
<gene>
    <name evidence="4" type="ORF">CGOC_LOCUS7403</name>
</gene>
<organism evidence="4 5">
    <name type="scientific">Cylicostephanus goldi</name>
    <name type="common">Nematode worm</name>
    <dbReference type="NCBI Taxonomy" id="71465"/>
    <lineage>
        <taxon>Eukaryota</taxon>
        <taxon>Metazoa</taxon>
        <taxon>Ecdysozoa</taxon>
        <taxon>Nematoda</taxon>
        <taxon>Chromadorea</taxon>
        <taxon>Rhabditida</taxon>
        <taxon>Rhabditina</taxon>
        <taxon>Rhabditomorpha</taxon>
        <taxon>Strongyloidea</taxon>
        <taxon>Strongylidae</taxon>
        <taxon>Cylicostephanus</taxon>
    </lineage>
</organism>
<comment type="cofactor">
    <cofactor evidence="1">
        <name>thiamine diphosphate</name>
        <dbReference type="ChEBI" id="CHEBI:58937"/>
    </cofactor>
</comment>
<dbReference type="InterPro" id="IPR011766">
    <property type="entry name" value="TPP_enzyme_TPP-bd"/>
</dbReference>
<proteinExistence type="inferred from homology"/>